<organism evidence="2 3">
    <name type="scientific">Vanilla planifolia</name>
    <name type="common">Vanilla</name>
    <dbReference type="NCBI Taxonomy" id="51239"/>
    <lineage>
        <taxon>Eukaryota</taxon>
        <taxon>Viridiplantae</taxon>
        <taxon>Streptophyta</taxon>
        <taxon>Embryophyta</taxon>
        <taxon>Tracheophyta</taxon>
        <taxon>Spermatophyta</taxon>
        <taxon>Magnoliopsida</taxon>
        <taxon>Liliopsida</taxon>
        <taxon>Asparagales</taxon>
        <taxon>Orchidaceae</taxon>
        <taxon>Vanilloideae</taxon>
        <taxon>Vanilleae</taxon>
        <taxon>Vanilla</taxon>
    </lineage>
</organism>
<evidence type="ECO:0000313" key="2">
    <source>
        <dbReference type="EMBL" id="KAG0471863.1"/>
    </source>
</evidence>
<feature type="compositionally biased region" description="Basic and acidic residues" evidence="1">
    <location>
        <begin position="86"/>
        <end position="99"/>
    </location>
</feature>
<dbReference type="EMBL" id="JADCNM010000008">
    <property type="protein sequence ID" value="KAG0471863.1"/>
    <property type="molecule type" value="Genomic_DNA"/>
</dbReference>
<dbReference type="Proteomes" id="UP000639772">
    <property type="component" value="Unassembled WGS sequence"/>
</dbReference>
<feature type="compositionally biased region" description="Basic and acidic residues" evidence="1">
    <location>
        <begin position="33"/>
        <end position="49"/>
    </location>
</feature>
<dbReference type="AlphaFoldDB" id="A0A835US23"/>
<reference evidence="2 3" key="1">
    <citation type="journal article" date="2020" name="Nat. Food">
        <title>A phased Vanilla planifolia genome enables genetic improvement of flavour and production.</title>
        <authorList>
            <person name="Hasing T."/>
            <person name="Tang H."/>
            <person name="Brym M."/>
            <person name="Khazi F."/>
            <person name="Huang T."/>
            <person name="Chambers A.H."/>
        </authorList>
    </citation>
    <scope>NUCLEOTIDE SEQUENCE [LARGE SCALE GENOMIC DNA]</scope>
    <source>
        <tissue evidence="2">Leaf</tissue>
    </source>
</reference>
<feature type="compositionally biased region" description="Basic and acidic residues" evidence="1">
    <location>
        <begin position="56"/>
        <end position="69"/>
    </location>
</feature>
<sequence>MQVLRWLWTDIWERMLGSRTVITETRWLGEVQISREKRMDESTSADPRKFTWMGDAGRENKEEEHRSLDLDDDEEHRGRRTKLRKGRIETARGDDDRRKPPGIGSTGALDLVLEDVVVISLSLQKKKGI</sequence>
<comment type="caution">
    <text evidence="2">The sequence shown here is derived from an EMBL/GenBank/DDBJ whole genome shotgun (WGS) entry which is preliminary data.</text>
</comment>
<evidence type="ECO:0000313" key="3">
    <source>
        <dbReference type="Proteomes" id="UP000639772"/>
    </source>
</evidence>
<proteinExistence type="predicted"/>
<name>A0A835US23_VANPL</name>
<gene>
    <name evidence="2" type="ORF">HPP92_016409</name>
</gene>
<protein>
    <submittedName>
        <fullName evidence="2">Uncharacterized protein</fullName>
    </submittedName>
</protein>
<accession>A0A835US23</accession>
<evidence type="ECO:0000256" key="1">
    <source>
        <dbReference type="SAM" id="MobiDB-lite"/>
    </source>
</evidence>
<feature type="region of interest" description="Disordered" evidence="1">
    <location>
        <begin position="33"/>
        <end position="107"/>
    </location>
</feature>